<dbReference type="RefSeq" id="WP_005995658.1">
    <property type="nucleotide sequence ID" value="NZ_AECZ01000028.1"/>
</dbReference>
<dbReference type="OrthoDB" id="5458942at2"/>
<gene>
    <name evidence="1" type="ORF">DesfrDRAFT_3254</name>
</gene>
<dbReference type="AlphaFoldDB" id="E1K054"/>
<sequence length="67" mass="7692">MAVISFAHTDGRMRIGSHSRKAITPSGCNEPFKKAYWCPKRKWFSKEPCPFSNRFECMSFARFSGAL</sequence>
<comment type="caution">
    <text evidence="1">The sequence shown here is derived from an EMBL/GenBank/DDBJ whole genome shotgun (WGS) entry which is preliminary data.</text>
</comment>
<reference evidence="1 2" key="1">
    <citation type="submission" date="2010-08" db="EMBL/GenBank/DDBJ databases">
        <title>The draft genome of Desulfovibrio fructosovorans JJ.</title>
        <authorList>
            <consortium name="US DOE Joint Genome Institute (JGI-PGF)"/>
            <person name="Lucas S."/>
            <person name="Copeland A."/>
            <person name="Lapidus A."/>
            <person name="Cheng J.-F."/>
            <person name="Bruce D."/>
            <person name="Goodwin L."/>
            <person name="Pitluck S."/>
            <person name="Land M.L."/>
            <person name="Hauser L."/>
            <person name="Chang Y.-J."/>
            <person name="Jeffries C."/>
            <person name="Wall J.D."/>
            <person name="Stahl D.A."/>
            <person name="Arkin A.P."/>
            <person name="Dehal P."/>
            <person name="Stolyar S.M."/>
            <person name="Hazen T.C."/>
            <person name="Woyke T.J."/>
        </authorList>
    </citation>
    <scope>NUCLEOTIDE SEQUENCE [LARGE SCALE GENOMIC DNA]</scope>
    <source>
        <strain evidence="1 2">JJ</strain>
    </source>
</reference>
<dbReference type="Proteomes" id="UP000006250">
    <property type="component" value="Unassembled WGS sequence"/>
</dbReference>
<keyword evidence="2" id="KW-1185">Reference proteome</keyword>
<organism evidence="1 2">
    <name type="scientific">Solidesulfovibrio fructosivorans JJ]</name>
    <dbReference type="NCBI Taxonomy" id="596151"/>
    <lineage>
        <taxon>Bacteria</taxon>
        <taxon>Pseudomonadati</taxon>
        <taxon>Thermodesulfobacteriota</taxon>
        <taxon>Desulfovibrionia</taxon>
        <taxon>Desulfovibrionales</taxon>
        <taxon>Desulfovibrionaceae</taxon>
        <taxon>Solidesulfovibrio</taxon>
    </lineage>
</organism>
<dbReference type="EMBL" id="AECZ01000028">
    <property type="protein sequence ID" value="EFL49972.1"/>
    <property type="molecule type" value="Genomic_DNA"/>
</dbReference>
<evidence type="ECO:0000313" key="1">
    <source>
        <dbReference type="EMBL" id="EFL49972.1"/>
    </source>
</evidence>
<name>E1K054_SOLFR</name>
<evidence type="ECO:0000313" key="2">
    <source>
        <dbReference type="Proteomes" id="UP000006250"/>
    </source>
</evidence>
<dbReference type="STRING" id="596151.DesfrDRAFT_3254"/>
<dbReference type="eggNOG" id="ENOG5030VZN">
    <property type="taxonomic scope" value="Bacteria"/>
</dbReference>
<proteinExistence type="predicted"/>
<accession>E1K054</accession>
<protein>
    <submittedName>
        <fullName evidence="1">Uncharacterized protein</fullName>
    </submittedName>
</protein>